<dbReference type="GO" id="GO:0000252">
    <property type="term" value="F:3-beta-hydroxysteroid dehydrogenase [NAD(P)+]/C4-decarboxylase activity"/>
    <property type="evidence" value="ECO:0007669"/>
    <property type="project" value="TreeGrafter"/>
</dbReference>
<dbReference type="GO" id="GO:0005783">
    <property type="term" value="C:endoplasmic reticulum"/>
    <property type="evidence" value="ECO:0007669"/>
    <property type="project" value="TreeGrafter"/>
</dbReference>
<dbReference type="OrthoDB" id="10058185at2759"/>
<dbReference type="SUPFAM" id="SSF51735">
    <property type="entry name" value="NAD(P)-binding Rossmann-fold domains"/>
    <property type="match status" value="1"/>
</dbReference>
<proteinExistence type="inferred from homology"/>
<evidence type="ECO:0000259" key="4">
    <source>
        <dbReference type="Pfam" id="PF01073"/>
    </source>
</evidence>
<gene>
    <name evidence="5" type="ORF">VM1G_04815</name>
</gene>
<evidence type="ECO:0000256" key="3">
    <source>
        <dbReference type="SAM" id="Phobius"/>
    </source>
</evidence>
<dbReference type="EMBL" id="CM003102">
    <property type="protein sequence ID" value="KUI69261.1"/>
    <property type="molecule type" value="Genomic_DNA"/>
</dbReference>
<dbReference type="Proteomes" id="UP000078559">
    <property type="component" value="Chromosome 5"/>
</dbReference>
<dbReference type="PANTHER" id="PTHR10366">
    <property type="entry name" value="NAD DEPENDENT EPIMERASE/DEHYDRATASE"/>
    <property type="match status" value="1"/>
</dbReference>
<accession>A0A194VYE1</accession>
<evidence type="ECO:0000256" key="1">
    <source>
        <dbReference type="ARBA" id="ARBA00023002"/>
    </source>
</evidence>
<protein>
    <submittedName>
        <fullName evidence="5">Sterol-4-alpha-carboxylate 3-dehydrogenase, decarboxylating</fullName>
    </submittedName>
</protein>
<keyword evidence="1" id="KW-0560">Oxidoreductase</keyword>
<keyword evidence="3" id="KW-1133">Transmembrane helix</keyword>
<sequence length="510" mass="56290">MDINALNAYSSVFATSIITLLSLALLYLVNLNRLLSSTPEEVKKLVGRRWTQTEIKETYEQLCCQPITTSSYASHIPSQLNRRYIVTGGSGLVGGYIVLQLLERGQPPHSIRIVDFQEPHRTDQLAHPGFSRVNFQKTDISSAESTQAAFSAPWDPSVAGLPLTVFHTAAVIIPSARSELVNGFCESVNVGGTQNVLAAARKAGADVLISTSSASVSIRPVELWIKPWKWNTYPRHYWQLLEESDFFRPIRRHEDFYGNYPASKAKAERIVCGANSKELRTGCIRPANGVYGHPTDNAVGGPLNTKPYPRQSFVHGINCALAHLQFEAILADPASHSSPQAGRPFCVTDPNPPIYYRDLYSLIAQLTTTPFRILELPPIPMLLLSYCIEFYSLLPARLPLLARCLPPLAGDVKPLQPGLFSICTHLVANNSVISKPAEQGGLGYRGVLTTLEGLCQELVDWNEEQEEHAKKDVAPAKNPSGRTAPKWYRTSVSLAEEFQKLGEMGKMIKV</sequence>
<reference evidence="5" key="1">
    <citation type="submission" date="2014-12" db="EMBL/GenBank/DDBJ databases">
        <title>Genome Sequence of Valsa Canker Pathogens Uncovers a Specific Adaption of Colonization on Woody Bark.</title>
        <authorList>
            <person name="Yin Z."/>
            <person name="Liu H."/>
            <person name="Gao X."/>
            <person name="Li Z."/>
            <person name="Song N."/>
            <person name="Ke X."/>
            <person name="Dai Q."/>
            <person name="Wu Y."/>
            <person name="Sun Y."/>
            <person name="Xu J.-R."/>
            <person name="Kang Z.K."/>
            <person name="Wang L."/>
            <person name="Huang L."/>
        </authorList>
    </citation>
    <scope>NUCLEOTIDE SEQUENCE [LARGE SCALE GENOMIC DNA]</scope>
    <source>
        <strain evidence="5">03-8</strain>
    </source>
</reference>
<evidence type="ECO:0000313" key="5">
    <source>
        <dbReference type="EMBL" id="KUI69261.1"/>
    </source>
</evidence>
<dbReference type="AlphaFoldDB" id="A0A194VYE1"/>
<feature type="transmembrane region" description="Helical" evidence="3">
    <location>
        <begin position="6"/>
        <end position="29"/>
    </location>
</feature>
<dbReference type="Gene3D" id="3.40.50.720">
    <property type="entry name" value="NAD(P)-binding Rossmann-like Domain"/>
    <property type="match status" value="1"/>
</dbReference>
<evidence type="ECO:0000313" key="6">
    <source>
        <dbReference type="Proteomes" id="UP000078559"/>
    </source>
</evidence>
<dbReference type="InterPro" id="IPR050425">
    <property type="entry name" value="NAD(P)_dehydrat-like"/>
</dbReference>
<organism evidence="5 6">
    <name type="scientific">Cytospora mali</name>
    <name type="common">Apple Valsa canker fungus</name>
    <name type="synonym">Valsa mali</name>
    <dbReference type="NCBI Taxonomy" id="578113"/>
    <lineage>
        <taxon>Eukaryota</taxon>
        <taxon>Fungi</taxon>
        <taxon>Dikarya</taxon>
        <taxon>Ascomycota</taxon>
        <taxon>Pezizomycotina</taxon>
        <taxon>Sordariomycetes</taxon>
        <taxon>Sordariomycetidae</taxon>
        <taxon>Diaporthales</taxon>
        <taxon>Cytosporaceae</taxon>
        <taxon>Cytospora</taxon>
    </lineage>
</organism>
<dbReference type="InterPro" id="IPR002225">
    <property type="entry name" value="3Beta_OHSteriod_DH/Estase"/>
</dbReference>
<keyword evidence="6" id="KW-1185">Reference proteome</keyword>
<dbReference type="Pfam" id="PF01073">
    <property type="entry name" value="3Beta_HSD"/>
    <property type="match status" value="1"/>
</dbReference>
<evidence type="ECO:0000256" key="2">
    <source>
        <dbReference type="ARBA" id="ARBA00023445"/>
    </source>
</evidence>
<comment type="similarity">
    <text evidence="2">Belongs to the NAD(P)-dependent epimerase/dehydratase family. Dihydroflavonol-4-reductase subfamily.</text>
</comment>
<keyword evidence="3" id="KW-0812">Transmembrane</keyword>
<feature type="domain" description="3-beta hydroxysteroid dehydrogenase/isomerase" evidence="4">
    <location>
        <begin position="85"/>
        <end position="216"/>
    </location>
</feature>
<dbReference type="GO" id="GO:0006696">
    <property type="term" value="P:ergosterol biosynthetic process"/>
    <property type="evidence" value="ECO:0007669"/>
    <property type="project" value="TreeGrafter"/>
</dbReference>
<dbReference type="PANTHER" id="PTHR10366:SF447">
    <property type="entry name" value="HYDROXYSTEROID DEHYDROGENASE_ISOMERASE FAMILY PROTEIN, PUTATIVE (AFU_ORTHOLOGUE AFUA_1G06450)-RELATED"/>
    <property type="match status" value="1"/>
</dbReference>
<name>A0A194VYE1_CYTMA</name>
<keyword evidence="3" id="KW-0472">Membrane</keyword>
<dbReference type="InterPro" id="IPR036291">
    <property type="entry name" value="NAD(P)-bd_dom_sf"/>
</dbReference>